<reference evidence="1 2" key="1">
    <citation type="submission" date="2018-11" db="EMBL/GenBank/DDBJ databases">
        <authorList>
            <person name="Jang G.I."/>
            <person name="Hwang C.Y."/>
        </authorList>
    </citation>
    <scope>NUCLEOTIDE SEQUENCE [LARGE SCALE GENOMIC DNA]</scope>
    <source>
        <strain evidence="1 2">SSM26</strain>
    </source>
</reference>
<evidence type="ECO:0000313" key="2">
    <source>
        <dbReference type="Proteomes" id="UP000275199"/>
    </source>
</evidence>
<dbReference type="RefSeq" id="WP_123891338.1">
    <property type="nucleotide sequence ID" value="NZ_RKKU01000040.1"/>
</dbReference>
<proteinExistence type="predicted"/>
<gene>
    <name evidence="1" type="ORF">EF096_19155</name>
</gene>
<dbReference type="PANTHER" id="PTHR21174">
    <property type="match status" value="1"/>
</dbReference>
<dbReference type="Gene3D" id="1.10.3210.10">
    <property type="entry name" value="Hypothetical protein af1432"/>
    <property type="match status" value="1"/>
</dbReference>
<accession>A0ABX9XCV6</accession>
<dbReference type="Proteomes" id="UP000275199">
    <property type="component" value="Unassembled WGS sequence"/>
</dbReference>
<keyword evidence="2" id="KW-1185">Reference proteome</keyword>
<dbReference type="SUPFAM" id="SSF109604">
    <property type="entry name" value="HD-domain/PDEase-like"/>
    <property type="match status" value="1"/>
</dbReference>
<name>A0ABX9XCV6_9PSED</name>
<dbReference type="PIRSF" id="PIRSF035170">
    <property type="entry name" value="HD_phosphohydro"/>
    <property type="match status" value="1"/>
</dbReference>
<dbReference type="InterPro" id="IPR009218">
    <property type="entry name" value="HD_phosphohydro"/>
</dbReference>
<keyword evidence="1" id="KW-0675">Receptor</keyword>
<sequence>MNERLTSSWSRCWAALGAAGSGDELMQRLIAAYAEPQRYYHTQQHLAECLSLFDRYRSHAQEPGEVEMALWFHDAIYDVFATDNEARSADWAVAALRQAGVDAERVATIQRLILITRHDARPKTADEALLVDIDLAILGAERARFAEYETQVRQEYAHVPEAAFRAGRAHILQGFLARQPLYQTPALQQRLEPKAQQNLSHSLQQLALD</sequence>
<organism evidence="1 2">
    <name type="scientific">Pseudomonas neustonica</name>
    <dbReference type="NCBI Taxonomy" id="2487346"/>
    <lineage>
        <taxon>Bacteria</taxon>
        <taxon>Pseudomonadati</taxon>
        <taxon>Pseudomonadota</taxon>
        <taxon>Gammaproteobacteria</taxon>
        <taxon>Pseudomonadales</taxon>
        <taxon>Pseudomonadaceae</taxon>
        <taxon>Pseudomonas</taxon>
    </lineage>
</organism>
<evidence type="ECO:0000313" key="1">
    <source>
        <dbReference type="EMBL" id="ROZ80637.1"/>
    </source>
</evidence>
<comment type="caution">
    <text evidence="1">The sequence shown here is derived from an EMBL/GenBank/DDBJ whole genome shotgun (WGS) entry which is preliminary data.</text>
</comment>
<protein>
    <submittedName>
        <fullName evidence="1">N-methyl-D-aspartate receptor NMDAR2C subunit</fullName>
    </submittedName>
</protein>
<dbReference type="PANTHER" id="PTHR21174:SF0">
    <property type="entry name" value="HD PHOSPHOHYDROLASE FAMILY PROTEIN-RELATED"/>
    <property type="match status" value="1"/>
</dbReference>
<dbReference type="EMBL" id="RKKU01000040">
    <property type="protein sequence ID" value="ROZ80637.1"/>
    <property type="molecule type" value="Genomic_DNA"/>
</dbReference>